<keyword evidence="4" id="KW-0812">Transmembrane</keyword>
<comment type="similarity">
    <text evidence="2">Belongs to the SLC13A/DASS transporter (TC 2.A.47) family. NADC subfamily.</text>
</comment>
<dbReference type="GO" id="GO:0015141">
    <property type="term" value="F:succinate transmembrane transporter activity"/>
    <property type="evidence" value="ECO:0007669"/>
    <property type="project" value="UniProtKB-ARBA"/>
</dbReference>
<reference evidence="7 8" key="1">
    <citation type="submission" date="2013-11" db="EMBL/GenBank/DDBJ databases">
        <title>Draft genome of the bovine lungworm Dictyocaulus viviparus.</title>
        <authorList>
            <person name="Mitreva M."/>
        </authorList>
    </citation>
    <scope>NUCLEOTIDE SEQUENCE [LARGE SCALE GENOMIC DNA]</scope>
    <source>
        <strain evidence="7 8">HannoverDv2000</strain>
    </source>
</reference>
<dbReference type="Pfam" id="PF00939">
    <property type="entry name" value="Na_sulph_symp"/>
    <property type="match status" value="1"/>
</dbReference>
<evidence type="ECO:0000256" key="5">
    <source>
        <dbReference type="ARBA" id="ARBA00022989"/>
    </source>
</evidence>
<gene>
    <name evidence="7" type="ORF">DICVIV_06289</name>
</gene>
<dbReference type="GO" id="GO:0005886">
    <property type="term" value="C:plasma membrane"/>
    <property type="evidence" value="ECO:0007669"/>
    <property type="project" value="TreeGrafter"/>
</dbReference>
<dbReference type="PROSITE" id="PS01271">
    <property type="entry name" value="NA_SULFATE"/>
    <property type="match status" value="1"/>
</dbReference>
<keyword evidence="5" id="KW-1133">Transmembrane helix</keyword>
<evidence type="ECO:0000256" key="4">
    <source>
        <dbReference type="ARBA" id="ARBA00022692"/>
    </source>
</evidence>
<sequence length="104" mass="11515">MLPQFSNKLQSGTQNFHVGVFRAAAEVKVHPLNLMLPVTITSSYAFVLPVGTPPNAIVFSTGMVSVAEMSYYYHNHNKDEQWDNLPHCEVASRNRITAARPSVA</sequence>
<protein>
    <submittedName>
        <fullName evidence="7">Uncharacterized protein</fullName>
    </submittedName>
</protein>
<comment type="subcellular location">
    <subcellularLocation>
        <location evidence="1">Membrane</location>
        <topology evidence="1">Multi-pass membrane protein</topology>
    </subcellularLocation>
</comment>
<dbReference type="InterPro" id="IPR031312">
    <property type="entry name" value="Na/sul_symport_CS"/>
</dbReference>
<name>A0A0D8XSW5_DICVI</name>
<keyword evidence="6" id="KW-0472">Membrane</keyword>
<reference evidence="8" key="2">
    <citation type="journal article" date="2016" name="Sci. Rep.">
        <title>Dictyocaulus viviparus genome, variome and transcriptome elucidate lungworm biology and support future intervention.</title>
        <authorList>
            <person name="McNulty S.N."/>
            <person name="Strube C."/>
            <person name="Rosa B.A."/>
            <person name="Martin J.C."/>
            <person name="Tyagi R."/>
            <person name="Choi Y.J."/>
            <person name="Wang Q."/>
            <person name="Hallsworth Pepin K."/>
            <person name="Zhang X."/>
            <person name="Ozersky P."/>
            <person name="Wilson R.K."/>
            <person name="Sternberg P.W."/>
            <person name="Gasser R.B."/>
            <person name="Mitreva M."/>
        </authorList>
    </citation>
    <scope>NUCLEOTIDE SEQUENCE [LARGE SCALE GENOMIC DNA]</scope>
    <source>
        <strain evidence="8">HannoverDv2000</strain>
    </source>
</reference>
<evidence type="ECO:0000313" key="8">
    <source>
        <dbReference type="Proteomes" id="UP000053766"/>
    </source>
</evidence>
<dbReference type="PANTHER" id="PTHR10283:SF82">
    <property type="entry name" value="SOLUTE CARRIER FAMILY 13 MEMBER 2"/>
    <property type="match status" value="1"/>
</dbReference>
<keyword evidence="3" id="KW-0813">Transport</keyword>
<evidence type="ECO:0000256" key="6">
    <source>
        <dbReference type="ARBA" id="ARBA00023136"/>
    </source>
</evidence>
<proteinExistence type="inferred from homology"/>
<accession>A0A0D8XSW5</accession>
<evidence type="ECO:0000256" key="1">
    <source>
        <dbReference type="ARBA" id="ARBA00004141"/>
    </source>
</evidence>
<dbReference type="AlphaFoldDB" id="A0A0D8XSW5"/>
<keyword evidence="8" id="KW-1185">Reference proteome</keyword>
<dbReference type="Proteomes" id="UP000053766">
    <property type="component" value="Unassembled WGS sequence"/>
</dbReference>
<evidence type="ECO:0000256" key="3">
    <source>
        <dbReference type="ARBA" id="ARBA00022448"/>
    </source>
</evidence>
<evidence type="ECO:0000256" key="2">
    <source>
        <dbReference type="ARBA" id="ARBA00006772"/>
    </source>
</evidence>
<organism evidence="7 8">
    <name type="scientific">Dictyocaulus viviparus</name>
    <name type="common">Bovine lungworm</name>
    <dbReference type="NCBI Taxonomy" id="29172"/>
    <lineage>
        <taxon>Eukaryota</taxon>
        <taxon>Metazoa</taxon>
        <taxon>Ecdysozoa</taxon>
        <taxon>Nematoda</taxon>
        <taxon>Chromadorea</taxon>
        <taxon>Rhabditida</taxon>
        <taxon>Rhabditina</taxon>
        <taxon>Rhabditomorpha</taxon>
        <taxon>Strongyloidea</taxon>
        <taxon>Metastrongylidae</taxon>
        <taxon>Dictyocaulus</taxon>
    </lineage>
</organism>
<dbReference type="InterPro" id="IPR001898">
    <property type="entry name" value="SLC13A/DASS"/>
</dbReference>
<dbReference type="STRING" id="29172.A0A0D8XSW5"/>
<evidence type="ECO:0000313" key="7">
    <source>
        <dbReference type="EMBL" id="KJH47630.1"/>
    </source>
</evidence>
<dbReference type="EMBL" id="KN716299">
    <property type="protein sequence ID" value="KJH47630.1"/>
    <property type="molecule type" value="Genomic_DNA"/>
</dbReference>
<dbReference type="PANTHER" id="PTHR10283">
    <property type="entry name" value="SOLUTE CARRIER FAMILY 13 MEMBER"/>
    <property type="match status" value="1"/>
</dbReference>
<dbReference type="OrthoDB" id="6493944at2759"/>